<gene>
    <name evidence="1" type="ORF">D7X12_24125</name>
</gene>
<comment type="caution">
    <text evidence="1">The sequence shown here is derived from an EMBL/GenBank/DDBJ whole genome shotgun (WGS) entry which is preliminary data.</text>
</comment>
<dbReference type="Proteomes" id="UP000273405">
    <property type="component" value="Unassembled WGS sequence"/>
</dbReference>
<reference evidence="2" key="1">
    <citation type="submission" date="2018-09" db="EMBL/GenBank/DDBJ databases">
        <authorList>
            <person name="Livingstone P.G."/>
            <person name="Whitworth D.E."/>
        </authorList>
    </citation>
    <scope>NUCLEOTIDE SEQUENCE [LARGE SCALE GENOMIC DNA]</scope>
    <source>
        <strain evidence="2">CA040B</strain>
    </source>
</reference>
<name>A0A3A8NH05_9BACT</name>
<evidence type="ECO:0000313" key="1">
    <source>
        <dbReference type="EMBL" id="RKH39242.1"/>
    </source>
</evidence>
<proteinExistence type="predicted"/>
<evidence type="ECO:0000313" key="2">
    <source>
        <dbReference type="Proteomes" id="UP000273405"/>
    </source>
</evidence>
<protein>
    <submittedName>
        <fullName evidence="1">Uncharacterized protein</fullName>
    </submittedName>
</protein>
<dbReference type="AlphaFoldDB" id="A0A3A8NH05"/>
<dbReference type="EMBL" id="RAWG01000169">
    <property type="protein sequence ID" value="RKH39242.1"/>
    <property type="molecule type" value="Genomic_DNA"/>
</dbReference>
<sequence length="76" mass="8385">MLYADIDSSLTGSILRPTTVGKARSSERNGNLSSSAVLPRSSLRLIRSVTVTNRRAILLREQIAQELVALTYLRNL</sequence>
<organism evidence="1 2">
    <name type="scientific">Corallococcus sicarius</name>
    <dbReference type="NCBI Taxonomy" id="2316726"/>
    <lineage>
        <taxon>Bacteria</taxon>
        <taxon>Pseudomonadati</taxon>
        <taxon>Myxococcota</taxon>
        <taxon>Myxococcia</taxon>
        <taxon>Myxococcales</taxon>
        <taxon>Cystobacterineae</taxon>
        <taxon>Myxococcaceae</taxon>
        <taxon>Corallococcus</taxon>
    </lineage>
</organism>
<accession>A0A3A8NH05</accession>
<keyword evidence="2" id="KW-1185">Reference proteome</keyword>